<evidence type="ECO:0000256" key="2">
    <source>
        <dbReference type="ARBA" id="ARBA00023033"/>
    </source>
</evidence>
<dbReference type="InterPro" id="IPR003033">
    <property type="entry name" value="SCP2_sterol-bd_dom"/>
</dbReference>
<dbReference type="Gene3D" id="3.30.1050.10">
    <property type="entry name" value="SCP2 sterol-binding domain"/>
    <property type="match status" value="1"/>
</dbReference>
<sequence length="590" mass="61712">MRFGLLHEHPLPRPWTPGDEGRLLREGLDRIALADRLGLHRVWVAEHHFQEERSHGAGALAVLGAAAQRTARLRLGWGPVTLASSIRHPAVLAAGLATLEALGDGRVDLAAAPAAVGAEVGGFGVDRATATPDWVEQLRTTARLLAPEPFSGADGRHVRMPPRALVPAGSRSPDPGLWMACARPEDVRVAGELGLGVLAQWLPEPEEAAEWVAEHRAVLRSERCVPAGAAITAGFAVVLPAHVHADERTAIDRGIDGAHFHAYAREHYETFGDHRPGSTDVWDAFSRHREDVGFARSIVVADGAPLPVKLLRDGRASLRGAVGTPGQVVELARRYADAGVDELVLVLDGGRTAHEHAVASLELLAAEVLPAFAADPAPADGLTAAERDAALARRRPGPPLDPGYAFGPMDDGPVAEGPGGDAGPAAPGAAGDAAGSGAAAAGRGAAGVQVLRAIAQARGAQAFRTFVRRSDDRRLERTIGSARGLAAVFATMAARFEPDAAAGFTGDLRYELRGADGVVRTWTVSCRLDGATAHRDARPDPAVTIKLGLADFVRLAAGELDPGKALLTGRLDLEGDFAVATRLGEMFGEV</sequence>
<dbReference type="GO" id="GO:0004497">
    <property type="term" value="F:monooxygenase activity"/>
    <property type="evidence" value="ECO:0007669"/>
    <property type="project" value="UniProtKB-KW"/>
</dbReference>
<proteinExistence type="predicted"/>
<dbReference type="RefSeq" id="WP_107570714.1">
    <property type="nucleotide sequence ID" value="NZ_PYYB01000003.1"/>
</dbReference>
<dbReference type="AlphaFoldDB" id="A0A2T4UDT5"/>
<evidence type="ECO:0000256" key="1">
    <source>
        <dbReference type="ARBA" id="ARBA00023002"/>
    </source>
</evidence>
<dbReference type="SUPFAM" id="SSF51679">
    <property type="entry name" value="Bacterial luciferase-like"/>
    <property type="match status" value="1"/>
</dbReference>
<dbReference type="GO" id="GO:0005829">
    <property type="term" value="C:cytosol"/>
    <property type="evidence" value="ECO:0007669"/>
    <property type="project" value="TreeGrafter"/>
</dbReference>
<dbReference type="SUPFAM" id="SSF55718">
    <property type="entry name" value="SCP-like"/>
    <property type="match status" value="1"/>
</dbReference>
<organism evidence="6 7">
    <name type="scientific">Paraconexibacter algicola</name>
    <dbReference type="NCBI Taxonomy" id="2133960"/>
    <lineage>
        <taxon>Bacteria</taxon>
        <taxon>Bacillati</taxon>
        <taxon>Actinomycetota</taxon>
        <taxon>Thermoleophilia</taxon>
        <taxon>Solirubrobacterales</taxon>
        <taxon>Paraconexibacteraceae</taxon>
        <taxon>Paraconexibacter</taxon>
    </lineage>
</organism>
<dbReference type="PANTHER" id="PTHR30137:SF8">
    <property type="entry name" value="BLR5498 PROTEIN"/>
    <property type="match status" value="1"/>
</dbReference>
<evidence type="ECO:0000256" key="3">
    <source>
        <dbReference type="SAM" id="MobiDB-lite"/>
    </source>
</evidence>
<dbReference type="InterPro" id="IPR011251">
    <property type="entry name" value="Luciferase-like_dom"/>
</dbReference>
<dbReference type="InterPro" id="IPR050766">
    <property type="entry name" value="Bact_Lucif_Oxidored"/>
</dbReference>
<dbReference type="InterPro" id="IPR036661">
    <property type="entry name" value="Luciferase-like_sf"/>
</dbReference>
<name>A0A2T4UDT5_9ACTN</name>
<evidence type="ECO:0000313" key="7">
    <source>
        <dbReference type="Proteomes" id="UP000240739"/>
    </source>
</evidence>
<keyword evidence="1" id="KW-0560">Oxidoreductase</keyword>
<evidence type="ECO:0008006" key="8">
    <source>
        <dbReference type="Google" id="ProtNLM"/>
    </source>
</evidence>
<protein>
    <recommendedName>
        <fullName evidence="8">LLM class flavin-dependent oxidoreductase</fullName>
    </recommendedName>
</protein>
<feature type="domain" description="Luciferase-like" evidence="4">
    <location>
        <begin position="20"/>
        <end position="342"/>
    </location>
</feature>
<dbReference type="Gene3D" id="3.20.20.30">
    <property type="entry name" value="Luciferase-like domain"/>
    <property type="match status" value="1"/>
</dbReference>
<dbReference type="GO" id="GO:0016705">
    <property type="term" value="F:oxidoreductase activity, acting on paired donors, with incorporation or reduction of molecular oxygen"/>
    <property type="evidence" value="ECO:0007669"/>
    <property type="project" value="InterPro"/>
</dbReference>
<evidence type="ECO:0000313" key="6">
    <source>
        <dbReference type="EMBL" id="PTL55671.1"/>
    </source>
</evidence>
<dbReference type="OrthoDB" id="5241801at2"/>
<feature type="region of interest" description="Disordered" evidence="3">
    <location>
        <begin position="392"/>
        <end position="438"/>
    </location>
</feature>
<gene>
    <name evidence="6" type="ORF">C7Y72_18735</name>
</gene>
<keyword evidence="7" id="KW-1185">Reference proteome</keyword>
<dbReference type="Pfam" id="PF02036">
    <property type="entry name" value="SCP2"/>
    <property type="match status" value="1"/>
</dbReference>
<reference evidence="6 7" key="1">
    <citation type="submission" date="2018-03" db="EMBL/GenBank/DDBJ databases">
        <title>Aquarubrobacter algicola gen. nov., sp. nov., a novel actinobacterium isolated from shallow eutrophic lake during the end of cyanobacterial harmful algal blooms.</title>
        <authorList>
            <person name="Chun S.J."/>
        </authorList>
    </citation>
    <scope>NUCLEOTIDE SEQUENCE [LARGE SCALE GENOMIC DNA]</scope>
    <source>
        <strain evidence="6 7">Seoho-28</strain>
    </source>
</reference>
<comment type="caution">
    <text evidence="6">The sequence shown here is derived from an EMBL/GenBank/DDBJ whole genome shotgun (WGS) entry which is preliminary data.</text>
</comment>
<accession>A0A2T4UDT5</accession>
<feature type="compositionally biased region" description="Low complexity" evidence="3">
    <location>
        <begin position="423"/>
        <end position="438"/>
    </location>
</feature>
<dbReference type="InterPro" id="IPR036527">
    <property type="entry name" value="SCP2_sterol-bd_dom_sf"/>
</dbReference>
<evidence type="ECO:0000259" key="4">
    <source>
        <dbReference type="Pfam" id="PF00296"/>
    </source>
</evidence>
<keyword evidence="2" id="KW-0503">Monooxygenase</keyword>
<dbReference type="EMBL" id="PYYB01000003">
    <property type="protein sequence ID" value="PTL55671.1"/>
    <property type="molecule type" value="Genomic_DNA"/>
</dbReference>
<dbReference type="Proteomes" id="UP000240739">
    <property type="component" value="Unassembled WGS sequence"/>
</dbReference>
<dbReference type="Pfam" id="PF00296">
    <property type="entry name" value="Bac_luciferase"/>
    <property type="match status" value="1"/>
</dbReference>
<feature type="domain" description="SCP2" evidence="5">
    <location>
        <begin position="498"/>
        <end position="587"/>
    </location>
</feature>
<dbReference type="PANTHER" id="PTHR30137">
    <property type="entry name" value="LUCIFERASE-LIKE MONOOXYGENASE"/>
    <property type="match status" value="1"/>
</dbReference>
<evidence type="ECO:0000259" key="5">
    <source>
        <dbReference type="Pfam" id="PF02036"/>
    </source>
</evidence>